<dbReference type="NCBIfam" id="TIGR01536">
    <property type="entry name" value="asn_synth_AEB"/>
    <property type="match status" value="1"/>
</dbReference>
<sequence length="623" mass="73042">MCGICGIVDLKFKKRIEESLIYPMTKILQHRGPDAENFYYDGSISFGFTRLGIIDLTGGIQPIFNEDRSIVMICNGEIFNYIELRKLLECKGHVFRTNTDVETLIHLYEEKGRDMFNYLNGQFSFVIFDYKTRSLLCGRDHFGIAPFFYTVVDDFFIFGSEIKSILQHPAVKREVDLIGLDQIFTFPGLIGSRTMFKNIRSLDNGHYLEIRDQNINEVEYWDLVYPETGVSEIEDKGEEYYIERLDELITNSIKLRLRADVPVGLYVSGGLDSSIVASKAQILRPQNSYKSFSIDFLDKELSESKYQRFLANKLQFDHHEIMFTMQDISQRLSKAIYYSETPLKETYNCASMALSEKVRNENIKVVLTGEGADELFAGYIGYRFDKMREMTESSFNTEEMKERMLRLELWGREDFIYERNYGAFNKVKFELYSPQINSYYSDINCMNHPLINKDRLCNRDVIHVRSYVDYKMRIVNHLVADHGDRMAYANSIEARYPFLDKELVEFVKQIPTTYLLNGFDEKYILKRMGERFLPQKITQREKFSFVAPGSCELLKRNNEYINDILSYETIKRQGYFNPDTVEMLKKKYMSEDFNLNVPFDPDLLITVLTFGVFIKEFNMPNLN</sequence>
<dbReference type="AlphaFoldDB" id="A0A6S6RBK8"/>
<dbReference type="GO" id="GO:0004066">
    <property type="term" value="F:asparagine synthase (glutamine-hydrolyzing) activity"/>
    <property type="evidence" value="ECO:0007669"/>
    <property type="project" value="UniProtKB-EC"/>
</dbReference>
<gene>
    <name evidence="9" type="ORF">acsn021_37400</name>
</gene>
<comment type="catalytic activity">
    <reaction evidence="8">
        <text>L-aspartate + L-glutamine + ATP + H2O = L-asparagine + L-glutamate + AMP + diphosphate + H(+)</text>
        <dbReference type="Rhea" id="RHEA:12228"/>
        <dbReference type="ChEBI" id="CHEBI:15377"/>
        <dbReference type="ChEBI" id="CHEBI:15378"/>
        <dbReference type="ChEBI" id="CHEBI:29985"/>
        <dbReference type="ChEBI" id="CHEBI:29991"/>
        <dbReference type="ChEBI" id="CHEBI:30616"/>
        <dbReference type="ChEBI" id="CHEBI:33019"/>
        <dbReference type="ChEBI" id="CHEBI:58048"/>
        <dbReference type="ChEBI" id="CHEBI:58359"/>
        <dbReference type="ChEBI" id="CHEBI:456215"/>
        <dbReference type="EC" id="6.3.5.4"/>
    </reaction>
</comment>
<evidence type="ECO:0000313" key="10">
    <source>
        <dbReference type="Proteomes" id="UP000515561"/>
    </source>
</evidence>
<dbReference type="InterPro" id="IPR017932">
    <property type="entry name" value="GATase_2_dom"/>
</dbReference>
<dbReference type="InterPro" id="IPR014729">
    <property type="entry name" value="Rossmann-like_a/b/a_fold"/>
</dbReference>
<dbReference type="Proteomes" id="UP000515561">
    <property type="component" value="Chromosome"/>
</dbReference>
<dbReference type="CDD" id="cd00712">
    <property type="entry name" value="AsnB"/>
    <property type="match status" value="1"/>
</dbReference>
<dbReference type="PANTHER" id="PTHR43284">
    <property type="entry name" value="ASPARAGINE SYNTHETASE (GLUTAMINE-HYDROLYZING)"/>
    <property type="match status" value="1"/>
</dbReference>
<dbReference type="InterPro" id="IPR029055">
    <property type="entry name" value="Ntn_hydrolases_N"/>
</dbReference>
<evidence type="ECO:0000256" key="3">
    <source>
        <dbReference type="ARBA" id="ARBA00012737"/>
    </source>
</evidence>
<keyword evidence="6" id="KW-0061">Asparagine biosynthesis</keyword>
<keyword evidence="6" id="KW-0028">Amino-acid biosynthesis</keyword>
<keyword evidence="7" id="KW-0315">Glutamine amidotransferase</keyword>
<keyword evidence="10" id="KW-1185">Reference proteome</keyword>
<evidence type="ECO:0000256" key="1">
    <source>
        <dbReference type="ARBA" id="ARBA00005187"/>
    </source>
</evidence>
<evidence type="ECO:0000256" key="4">
    <source>
        <dbReference type="ARBA" id="ARBA00022741"/>
    </source>
</evidence>
<dbReference type="InterPro" id="IPR006426">
    <property type="entry name" value="Asn_synth_AEB"/>
</dbReference>
<dbReference type="CDD" id="cd01991">
    <property type="entry name" value="Asn_synthase_B_C"/>
    <property type="match status" value="1"/>
</dbReference>
<name>A0A6S6RBK8_9FIRM</name>
<evidence type="ECO:0000256" key="7">
    <source>
        <dbReference type="ARBA" id="ARBA00022962"/>
    </source>
</evidence>
<dbReference type="EMBL" id="AP023367">
    <property type="protein sequence ID" value="BCJ96171.1"/>
    <property type="molecule type" value="Genomic_DNA"/>
</dbReference>
<dbReference type="Pfam" id="PF00733">
    <property type="entry name" value="Asn_synthase"/>
    <property type="match status" value="1"/>
</dbReference>
<reference evidence="9 10" key="1">
    <citation type="journal article" date="2016" name="Int. J. Syst. Evol. Microbiol.">
        <title>Descriptions of Anaerotaenia torta gen. nov., sp. nov. and Anaerocolumna cellulosilytica gen. nov., sp. nov. isolated from a methanogenic reactor of cattle waste.</title>
        <authorList>
            <person name="Uek A."/>
            <person name="Ohtaki Y."/>
            <person name="Kaku N."/>
            <person name="Ueki K."/>
        </authorList>
    </citation>
    <scope>NUCLEOTIDE SEQUENCE [LARGE SCALE GENOMIC DNA]</scope>
    <source>
        <strain evidence="9 10">SN021</strain>
    </source>
</reference>
<dbReference type="EC" id="6.3.5.4" evidence="3"/>
<evidence type="ECO:0000256" key="6">
    <source>
        <dbReference type="ARBA" id="ARBA00022888"/>
    </source>
</evidence>
<dbReference type="Gene3D" id="3.40.50.620">
    <property type="entry name" value="HUPs"/>
    <property type="match status" value="2"/>
</dbReference>
<evidence type="ECO:0000256" key="5">
    <source>
        <dbReference type="ARBA" id="ARBA00022840"/>
    </source>
</evidence>
<dbReference type="RefSeq" id="WP_184091621.1">
    <property type="nucleotide sequence ID" value="NZ_AP023367.1"/>
</dbReference>
<dbReference type="PANTHER" id="PTHR43284:SF1">
    <property type="entry name" value="ASPARAGINE SYNTHETASE"/>
    <property type="match status" value="1"/>
</dbReference>
<dbReference type="PIRSF" id="PIRSF001589">
    <property type="entry name" value="Asn_synthetase_glu-h"/>
    <property type="match status" value="1"/>
</dbReference>
<comment type="pathway">
    <text evidence="1">Amino-acid biosynthesis; L-asparagine biosynthesis; L-asparagine from L-aspartate (L-Gln route): step 1/1.</text>
</comment>
<dbReference type="InterPro" id="IPR001962">
    <property type="entry name" value="Asn_synthase"/>
</dbReference>
<dbReference type="GO" id="GO:0005829">
    <property type="term" value="C:cytosol"/>
    <property type="evidence" value="ECO:0007669"/>
    <property type="project" value="TreeGrafter"/>
</dbReference>
<comment type="similarity">
    <text evidence="2">Belongs to the asparagine synthetase family.</text>
</comment>
<evidence type="ECO:0000256" key="8">
    <source>
        <dbReference type="ARBA" id="ARBA00048741"/>
    </source>
</evidence>
<proteinExistence type="inferred from homology"/>
<dbReference type="Pfam" id="PF13537">
    <property type="entry name" value="GATase_7"/>
    <property type="match status" value="1"/>
</dbReference>
<dbReference type="GO" id="GO:0006529">
    <property type="term" value="P:asparagine biosynthetic process"/>
    <property type="evidence" value="ECO:0007669"/>
    <property type="project" value="UniProtKB-KW"/>
</dbReference>
<dbReference type="InterPro" id="IPR051786">
    <property type="entry name" value="ASN_synthetase/amidase"/>
</dbReference>
<evidence type="ECO:0000256" key="2">
    <source>
        <dbReference type="ARBA" id="ARBA00005752"/>
    </source>
</evidence>
<accession>A0A6S6RBK8</accession>
<keyword evidence="5" id="KW-0067">ATP-binding</keyword>
<keyword evidence="4" id="KW-0547">Nucleotide-binding</keyword>
<dbReference type="PROSITE" id="PS51278">
    <property type="entry name" value="GATASE_TYPE_2"/>
    <property type="match status" value="1"/>
</dbReference>
<dbReference type="GO" id="GO:0005524">
    <property type="term" value="F:ATP binding"/>
    <property type="evidence" value="ECO:0007669"/>
    <property type="project" value="UniProtKB-KW"/>
</dbReference>
<dbReference type="SUPFAM" id="SSF52402">
    <property type="entry name" value="Adenine nucleotide alpha hydrolases-like"/>
    <property type="match status" value="1"/>
</dbReference>
<organism evidence="9 10">
    <name type="scientific">Anaerocolumna cellulosilytica</name>
    <dbReference type="NCBI Taxonomy" id="433286"/>
    <lineage>
        <taxon>Bacteria</taxon>
        <taxon>Bacillati</taxon>
        <taxon>Bacillota</taxon>
        <taxon>Clostridia</taxon>
        <taxon>Lachnospirales</taxon>
        <taxon>Lachnospiraceae</taxon>
        <taxon>Anaerocolumna</taxon>
    </lineage>
</organism>
<dbReference type="SUPFAM" id="SSF56235">
    <property type="entry name" value="N-terminal nucleophile aminohydrolases (Ntn hydrolases)"/>
    <property type="match status" value="1"/>
</dbReference>
<dbReference type="KEGG" id="acel:acsn021_37400"/>
<dbReference type="Gene3D" id="3.60.20.10">
    <property type="entry name" value="Glutamine Phosphoribosylpyrophosphate, subunit 1, domain 1"/>
    <property type="match status" value="1"/>
</dbReference>
<evidence type="ECO:0000313" key="9">
    <source>
        <dbReference type="EMBL" id="BCJ96171.1"/>
    </source>
</evidence>
<protein>
    <recommendedName>
        <fullName evidence="3">asparagine synthase (glutamine-hydrolyzing)</fullName>
        <ecNumber evidence="3">6.3.5.4</ecNumber>
    </recommendedName>
</protein>
<dbReference type="InterPro" id="IPR033738">
    <property type="entry name" value="AsnB_N"/>
</dbReference>